<organism evidence="2 3">
    <name type="scientific">Arachis hypogaea</name>
    <name type="common">Peanut</name>
    <dbReference type="NCBI Taxonomy" id="3818"/>
    <lineage>
        <taxon>Eukaryota</taxon>
        <taxon>Viridiplantae</taxon>
        <taxon>Streptophyta</taxon>
        <taxon>Embryophyta</taxon>
        <taxon>Tracheophyta</taxon>
        <taxon>Spermatophyta</taxon>
        <taxon>Magnoliopsida</taxon>
        <taxon>eudicotyledons</taxon>
        <taxon>Gunneridae</taxon>
        <taxon>Pentapetalae</taxon>
        <taxon>rosids</taxon>
        <taxon>fabids</taxon>
        <taxon>Fabales</taxon>
        <taxon>Fabaceae</taxon>
        <taxon>Papilionoideae</taxon>
        <taxon>50 kb inversion clade</taxon>
        <taxon>dalbergioids sensu lato</taxon>
        <taxon>Dalbergieae</taxon>
        <taxon>Pterocarpus clade</taxon>
        <taxon>Arachis</taxon>
    </lineage>
</organism>
<keyword evidence="1" id="KW-1133">Transmembrane helix</keyword>
<dbReference type="EMBL" id="SDMP01000016">
    <property type="protein sequence ID" value="RYR03367.1"/>
    <property type="molecule type" value="Genomic_DNA"/>
</dbReference>
<accession>A0A444YN94</accession>
<evidence type="ECO:0000256" key="1">
    <source>
        <dbReference type="SAM" id="Phobius"/>
    </source>
</evidence>
<keyword evidence="3" id="KW-1185">Reference proteome</keyword>
<protein>
    <submittedName>
        <fullName evidence="2">Uncharacterized protein</fullName>
    </submittedName>
</protein>
<gene>
    <name evidence="2" type="ORF">Ahy_B06g082264</name>
</gene>
<name>A0A444YN94_ARAHY</name>
<feature type="transmembrane region" description="Helical" evidence="1">
    <location>
        <begin position="21"/>
        <end position="45"/>
    </location>
</feature>
<sequence length="96" mass="10536">MRLLLPSKERSSLIRFSGFDLRVRCAAAYLLVTTSNAIIAVLGGASAICYYANDSDVHVVGMDPNPKMEKYARSAARLAGLLLSDFEFFQAVYTIL</sequence>
<keyword evidence="1" id="KW-0812">Transmembrane</keyword>
<comment type="caution">
    <text evidence="2">The sequence shown here is derived from an EMBL/GenBank/DDBJ whole genome shotgun (WGS) entry which is preliminary data.</text>
</comment>
<proteinExistence type="predicted"/>
<evidence type="ECO:0000313" key="2">
    <source>
        <dbReference type="EMBL" id="RYR03367.1"/>
    </source>
</evidence>
<keyword evidence="1" id="KW-0472">Membrane</keyword>
<evidence type="ECO:0000313" key="3">
    <source>
        <dbReference type="Proteomes" id="UP000289738"/>
    </source>
</evidence>
<dbReference type="AlphaFoldDB" id="A0A444YN94"/>
<dbReference type="Proteomes" id="UP000289738">
    <property type="component" value="Chromosome B06"/>
</dbReference>
<reference evidence="2 3" key="1">
    <citation type="submission" date="2019-01" db="EMBL/GenBank/DDBJ databases">
        <title>Sequencing of cultivated peanut Arachis hypogaea provides insights into genome evolution and oil improvement.</title>
        <authorList>
            <person name="Chen X."/>
        </authorList>
    </citation>
    <scope>NUCLEOTIDE SEQUENCE [LARGE SCALE GENOMIC DNA]</scope>
    <source>
        <strain evidence="3">cv. Fuhuasheng</strain>
        <tissue evidence="2">Leaves</tissue>
    </source>
</reference>